<comment type="caution">
    <text evidence="1">The sequence shown here is derived from an EMBL/GenBank/DDBJ whole genome shotgun (WGS) entry which is preliminary data.</text>
</comment>
<evidence type="ECO:0000313" key="2">
    <source>
        <dbReference type="Proteomes" id="UP000265520"/>
    </source>
</evidence>
<dbReference type="EMBL" id="LXQA011335526">
    <property type="protein sequence ID" value="MCI93673.1"/>
    <property type="molecule type" value="Genomic_DNA"/>
</dbReference>
<proteinExistence type="predicted"/>
<keyword evidence="2" id="KW-1185">Reference proteome</keyword>
<name>A0A392W1S6_9FABA</name>
<dbReference type="AlphaFoldDB" id="A0A392W1S6"/>
<accession>A0A392W1S6</accession>
<feature type="non-terminal residue" evidence="1">
    <location>
        <position position="1"/>
    </location>
</feature>
<reference evidence="1 2" key="1">
    <citation type="journal article" date="2018" name="Front. Plant Sci.">
        <title>Red Clover (Trifolium pratense) and Zigzag Clover (T. medium) - A Picture of Genomic Similarities and Differences.</title>
        <authorList>
            <person name="Dluhosova J."/>
            <person name="Istvanek J."/>
            <person name="Nedelnik J."/>
            <person name="Repkova J."/>
        </authorList>
    </citation>
    <scope>NUCLEOTIDE SEQUENCE [LARGE SCALE GENOMIC DNA]</scope>
    <source>
        <strain evidence="2">cv. 10/8</strain>
        <tissue evidence="1">Leaf</tissue>
    </source>
</reference>
<protein>
    <recommendedName>
        <fullName evidence="3">RNase H type-1 domain-containing protein</fullName>
    </recommendedName>
</protein>
<feature type="non-terminal residue" evidence="1">
    <location>
        <position position="68"/>
    </location>
</feature>
<evidence type="ECO:0008006" key="3">
    <source>
        <dbReference type="Google" id="ProtNLM"/>
    </source>
</evidence>
<dbReference type="Proteomes" id="UP000265520">
    <property type="component" value="Unassembled WGS sequence"/>
</dbReference>
<organism evidence="1 2">
    <name type="scientific">Trifolium medium</name>
    <dbReference type="NCBI Taxonomy" id="97028"/>
    <lineage>
        <taxon>Eukaryota</taxon>
        <taxon>Viridiplantae</taxon>
        <taxon>Streptophyta</taxon>
        <taxon>Embryophyta</taxon>
        <taxon>Tracheophyta</taxon>
        <taxon>Spermatophyta</taxon>
        <taxon>Magnoliopsida</taxon>
        <taxon>eudicotyledons</taxon>
        <taxon>Gunneridae</taxon>
        <taxon>Pentapetalae</taxon>
        <taxon>rosids</taxon>
        <taxon>fabids</taxon>
        <taxon>Fabales</taxon>
        <taxon>Fabaceae</taxon>
        <taxon>Papilionoideae</taxon>
        <taxon>50 kb inversion clade</taxon>
        <taxon>NPAAA clade</taxon>
        <taxon>Hologalegina</taxon>
        <taxon>IRL clade</taxon>
        <taxon>Trifolieae</taxon>
        <taxon>Trifolium</taxon>
    </lineage>
</organism>
<evidence type="ECO:0000313" key="1">
    <source>
        <dbReference type="EMBL" id="MCI93673.1"/>
    </source>
</evidence>
<sequence>PPPANTLKANVDAHFHSDGHWGLGWIVRRTDESCIGAATKVVRARTITEAEALGFEAVMKYIERFHGL</sequence>